<evidence type="ECO:0000259" key="1">
    <source>
        <dbReference type="PROSITE" id="PS51186"/>
    </source>
</evidence>
<keyword evidence="3" id="KW-1185">Reference proteome</keyword>
<gene>
    <name evidence="2" type="ORF">GCM10022236_25920</name>
</gene>
<dbReference type="Proteomes" id="UP001501490">
    <property type="component" value="Unassembled WGS sequence"/>
</dbReference>
<accession>A0ABP7A1I9</accession>
<comment type="caution">
    <text evidence="2">The sequence shown here is derived from an EMBL/GenBank/DDBJ whole genome shotgun (WGS) entry which is preliminary data.</text>
</comment>
<dbReference type="InterPro" id="IPR000182">
    <property type="entry name" value="GNAT_dom"/>
</dbReference>
<dbReference type="Gene3D" id="3.40.630.30">
    <property type="match status" value="1"/>
</dbReference>
<dbReference type="InterPro" id="IPR016181">
    <property type="entry name" value="Acyl_CoA_acyltransferase"/>
</dbReference>
<protein>
    <submittedName>
        <fullName evidence="2">GNAT family N-acetyltransferase</fullName>
    </submittedName>
</protein>
<organism evidence="2 3">
    <name type="scientific">Microlunatus ginsengisoli</name>
    <dbReference type="NCBI Taxonomy" id="363863"/>
    <lineage>
        <taxon>Bacteria</taxon>
        <taxon>Bacillati</taxon>
        <taxon>Actinomycetota</taxon>
        <taxon>Actinomycetes</taxon>
        <taxon>Propionibacteriales</taxon>
        <taxon>Propionibacteriaceae</taxon>
        <taxon>Microlunatus</taxon>
    </lineage>
</organism>
<dbReference type="SUPFAM" id="SSF55729">
    <property type="entry name" value="Acyl-CoA N-acyltransferases (Nat)"/>
    <property type="match status" value="1"/>
</dbReference>
<dbReference type="CDD" id="cd04301">
    <property type="entry name" value="NAT_SF"/>
    <property type="match status" value="1"/>
</dbReference>
<dbReference type="EMBL" id="BAABAB010000017">
    <property type="protein sequence ID" value="GAA3622363.1"/>
    <property type="molecule type" value="Genomic_DNA"/>
</dbReference>
<evidence type="ECO:0000313" key="2">
    <source>
        <dbReference type="EMBL" id="GAA3622363.1"/>
    </source>
</evidence>
<feature type="domain" description="N-acetyltransferase" evidence="1">
    <location>
        <begin position="4"/>
        <end position="176"/>
    </location>
</feature>
<dbReference type="Pfam" id="PF00583">
    <property type="entry name" value="Acetyltransf_1"/>
    <property type="match status" value="1"/>
</dbReference>
<sequence>MPSRRFRPLRVADIPNLPEPCARCAFWETSLSDLAYPADHREGSRVKLEWAEAVTSRWGYCGAIALNDGEPIGFLTMAPSGLVPRVGGFSTSPMSADAAVLMSVQVLDPWRGRGIGRQLVGSAASLLVRRDIRALEAIGTNRDGPSCMIPTTFLEAVGFQVVRQHPVTPRLRMDLQSTQRWIPDLGAAWNRLTELVVQPGSPEPASYVRRDRG</sequence>
<reference evidence="3" key="1">
    <citation type="journal article" date="2019" name="Int. J. Syst. Evol. Microbiol.">
        <title>The Global Catalogue of Microorganisms (GCM) 10K type strain sequencing project: providing services to taxonomists for standard genome sequencing and annotation.</title>
        <authorList>
            <consortium name="The Broad Institute Genomics Platform"/>
            <consortium name="The Broad Institute Genome Sequencing Center for Infectious Disease"/>
            <person name="Wu L."/>
            <person name="Ma J."/>
        </authorList>
    </citation>
    <scope>NUCLEOTIDE SEQUENCE [LARGE SCALE GENOMIC DNA]</scope>
    <source>
        <strain evidence="3">JCM 16929</strain>
    </source>
</reference>
<proteinExistence type="predicted"/>
<evidence type="ECO:0000313" key="3">
    <source>
        <dbReference type="Proteomes" id="UP001501490"/>
    </source>
</evidence>
<name>A0ABP7A1I9_9ACTN</name>
<dbReference type="PROSITE" id="PS51186">
    <property type="entry name" value="GNAT"/>
    <property type="match status" value="1"/>
</dbReference>
<dbReference type="RefSeq" id="WP_344805110.1">
    <property type="nucleotide sequence ID" value="NZ_BAABAB010000017.1"/>
</dbReference>